<evidence type="ECO:0000313" key="3">
    <source>
        <dbReference type="Proteomes" id="UP000265520"/>
    </source>
</evidence>
<evidence type="ECO:0000313" key="2">
    <source>
        <dbReference type="EMBL" id="MCI58128.1"/>
    </source>
</evidence>
<evidence type="ECO:0000256" key="1">
    <source>
        <dbReference type="SAM" id="MobiDB-lite"/>
    </source>
</evidence>
<proteinExistence type="predicted"/>
<feature type="non-terminal residue" evidence="2">
    <location>
        <position position="90"/>
    </location>
</feature>
<sequence length="90" mass="9615">TNNHHQQNHEEDNEEPVMDTGEFLNSSAGYGRTAKTGDSLDDDGTSVLKPLPSICLSAEVLRGIKDLAPGDALNKLLSSYGAYIPTAADR</sequence>
<dbReference type="AlphaFoldDB" id="A0A392TAQ4"/>
<protein>
    <submittedName>
        <fullName evidence="2">Uncharacterized protein</fullName>
    </submittedName>
</protein>
<keyword evidence="3" id="KW-1185">Reference proteome</keyword>
<feature type="region of interest" description="Disordered" evidence="1">
    <location>
        <begin position="1"/>
        <end position="44"/>
    </location>
</feature>
<reference evidence="2 3" key="1">
    <citation type="journal article" date="2018" name="Front. Plant Sci.">
        <title>Red Clover (Trifolium pratense) and Zigzag Clover (T. medium) - A Picture of Genomic Similarities and Differences.</title>
        <authorList>
            <person name="Dluhosova J."/>
            <person name="Istvanek J."/>
            <person name="Nedelnik J."/>
            <person name="Repkova J."/>
        </authorList>
    </citation>
    <scope>NUCLEOTIDE SEQUENCE [LARGE SCALE GENOMIC DNA]</scope>
    <source>
        <strain evidence="3">cv. 10/8</strain>
        <tissue evidence="2">Leaf</tissue>
    </source>
</reference>
<feature type="non-terminal residue" evidence="2">
    <location>
        <position position="1"/>
    </location>
</feature>
<dbReference type="EMBL" id="LXQA010540892">
    <property type="protein sequence ID" value="MCI58128.1"/>
    <property type="molecule type" value="Genomic_DNA"/>
</dbReference>
<accession>A0A392TAQ4</accession>
<name>A0A392TAQ4_9FABA</name>
<dbReference type="Proteomes" id="UP000265520">
    <property type="component" value="Unassembled WGS sequence"/>
</dbReference>
<organism evidence="2 3">
    <name type="scientific">Trifolium medium</name>
    <dbReference type="NCBI Taxonomy" id="97028"/>
    <lineage>
        <taxon>Eukaryota</taxon>
        <taxon>Viridiplantae</taxon>
        <taxon>Streptophyta</taxon>
        <taxon>Embryophyta</taxon>
        <taxon>Tracheophyta</taxon>
        <taxon>Spermatophyta</taxon>
        <taxon>Magnoliopsida</taxon>
        <taxon>eudicotyledons</taxon>
        <taxon>Gunneridae</taxon>
        <taxon>Pentapetalae</taxon>
        <taxon>rosids</taxon>
        <taxon>fabids</taxon>
        <taxon>Fabales</taxon>
        <taxon>Fabaceae</taxon>
        <taxon>Papilionoideae</taxon>
        <taxon>50 kb inversion clade</taxon>
        <taxon>NPAAA clade</taxon>
        <taxon>Hologalegina</taxon>
        <taxon>IRL clade</taxon>
        <taxon>Trifolieae</taxon>
        <taxon>Trifolium</taxon>
    </lineage>
</organism>
<comment type="caution">
    <text evidence="2">The sequence shown here is derived from an EMBL/GenBank/DDBJ whole genome shotgun (WGS) entry which is preliminary data.</text>
</comment>